<feature type="region of interest" description="Disordered" evidence="1">
    <location>
        <begin position="1"/>
        <end position="45"/>
    </location>
</feature>
<organism evidence="2 3">
    <name type="scientific">Portunus trituberculatus</name>
    <name type="common">Swimming crab</name>
    <name type="synonym">Neptunus trituberculatus</name>
    <dbReference type="NCBI Taxonomy" id="210409"/>
    <lineage>
        <taxon>Eukaryota</taxon>
        <taxon>Metazoa</taxon>
        <taxon>Ecdysozoa</taxon>
        <taxon>Arthropoda</taxon>
        <taxon>Crustacea</taxon>
        <taxon>Multicrustacea</taxon>
        <taxon>Malacostraca</taxon>
        <taxon>Eumalacostraca</taxon>
        <taxon>Eucarida</taxon>
        <taxon>Decapoda</taxon>
        <taxon>Pleocyemata</taxon>
        <taxon>Brachyura</taxon>
        <taxon>Eubrachyura</taxon>
        <taxon>Portunoidea</taxon>
        <taxon>Portunidae</taxon>
        <taxon>Portuninae</taxon>
        <taxon>Portunus</taxon>
    </lineage>
</organism>
<name>A0A5B7IZY6_PORTR</name>
<keyword evidence="3" id="KW-1185">Reference proteome</keyword>
<gene>
    <name evidence="2" type="ORF">E2C01_081845</name>
</gene>
<evidence type="ECO:0000313" key="3">
    <source>
        <dbReference type="Proteomes" id="UP000324222"/>
    </source>
</evidence>
<comment type="caution">
    <text evidence="2">The sequence shown here is derived from an EMBL/GenBank/DDBJ whole genome shotgun (WGS) entry which is preliminary data.</text>
</comment>
<evidence type="ECO:0000313" key="2">
    <source>
        <dbReference type="EMBL" id="MPC86997.1"/>
    </source>
</evidence>
<dbReference type="AlphaFoldDB" id="A0A5B7IZY6"/>
<protein>
    <submittedName>
        <fullName evidence="2">Uncharacterized protein</fullName>
    </submittedName>
</protein>
<sequence length="45" mass="5008">MCAYHHQPASHQQDKGTKPPSAARMSRQTARRAGLQRLGGRTHLL</sequence>
<reference evidence="2 3" key="1">
    <citation type="submission" date="2019-05" db="EMBL/GenBank/DDBJ databases">
        <title>Another draft genome of Portunus trituberculatus and its Hox gene families provides insights of decapod evolution.</title>
        <authorList>
            <person name="Jeong J.-H."/>
            <person name="Song I."/>
            <person name="Kim S."/>
            <person name="Choi T."/>
            <person name="Kim D."/>
            <person name="Ryu S."/>
            <person name="Kim W."/>
        </authorList>
    </citation>
    <scope>NUCLEOTIDE SEQUENCE [LARGE SCALE GENOMIC DNA]</scope>
    <source>
        <tissue evidence="2">Muscle</tissue>
    </source>
</reference>
<dbReference type="Proteomes" id="UP000324222">
    <property type="component" value="Unassembled WGS sequence"/>
</dbReference>
<proteinExistence type="predicted"/>
<dbReference type="EMBL" id="VSRR010073222">
    <property type="protein sequence ID" value="MPC86997.1"/>
    <property type="molecule type" value="Genomic_DNA"/>
</dbReference>
<feature type="compositionally biased region" description="Low complexity" evidence="1">
    <location>
        <begin position="31"/>
        <end position="45"/>
    </location>
</feature>
<accession>A0A5B7IZY6</accession>
<evidence type="ECO:0000256" key="1">
    <source>
        <dbReference type="SAM" id="MobiDB-lite"/>
    </source>
</evidence>